<dbReference type="InterPro" id="IPR029021">
    <property type="entry name" value="Prot-tyrosine_phosphatase-like"/>
</dbReference>
<dbReference type="Proteomes" id="UP000031338">
    <property type="component" value="Unassembled WGS sequence"/>
</dbReference>
<dbReference type="Gene3D" id="3.90.190.10">
    <property type="entry name" value="Protein tyrosine phosphatase superfamily"/>
    <property type="match status" value="1"/>
</dbReference>
<comment type="caution">
    <text evidence="3">The sequence shown here is derived from an EMBL/GenBank/DDBJ whole genome shotgun (WGS) entry which is preliminary data.</text>
</comment>
<dbReference type="InterPro" id="IPR026893">
    <property type="entry name" value="Tyr/Ser_Pase_IphP-type"/>
</dbReference>
<dbReference type="Pfam" id="PF13350">
    <property type="entry name" value="Y_phosphatase3"/>
    <property type="match status" value="1"/>
</dbReference>
<dbReference type="PANTHER" id="PTHR31126:SF1">
    <property type="entry name" value="TYROSINE SPECIFIC PROTEIN PHOSPHATASES DOMAIN-CONTAINING PROTEIN"/>
    <property type="match status" value="1"/>
</dbReference>
<dbReference type="GO" id="GO:0004721">
    <property type="term" value="F:phosphoprotein phosphatase activity"/>
    <property type="evidence" value="ECO:0007669"/>
    <property type="project" value="InterPro"/>
</dbReference>
<dbReference type="PATRIC" id="fig|48936.3.peg.3974"/>
<evidence type="ECO:0000313" key="4">
    <source>
        <dbReference type="Proteomes" id="UP000031338"/>
    </source>
</evidence>
<keyword evidence="2" id="KW-0732">Signal</keyword>
<dbReference type="PANTHER" id="PTHR31126">
    <property type="entry name" value="TYROSINE-PROTEIN PHOSPHATASE"/>
    <property type="match status" value="1"/>
</dbReference>
<dbReference type="SUPFAM" id="SSF52799">
    <property type="entry name" value="(Phosphotyrosine protein) phosphatases II"/>
    <property type="match status" value="1"/>
</dbReference>
<dbReference type="AlphaFoldDB" id="A0A0B9A0Q6"/>
<sequence>MSGIRSQRLLSGMIVAAVAGAASPALAIDDAVVTRIDSGHVAVEWKDADPVSVFVSAVPQADRKGARAVAKADRSGSVVVASQVNERRYFLLRDHGDRSVLRVAERVLPLEQGSNFRDIGGYKGADGKHVAWGKVFRSGAMPLLTEADYGMLEQLKISTIVDLRSTDERMIAPNMLDDRTGAIFISNDYSLKGLMANYGKGDGEYAYRGMDTFLKPQLKQVFASLLRNEGAVMYHCSAGQDRTGITTALIYSALGVDRATILKDYHLSTELRRPQFEMPPLDPADWPGNPIVPYYVASMKKPGGPKAEPLFTSKGNSHLAQFLEMVEKDYGSVTAYLDKELGVDADDIKRLKALYLE</sequence>
<evidence type="ECO:0000313" key="3">
    <source>
        <dbReference type="EMBL" id="KHS42919.1"/>
    </source>
</evidence>
<dbReference type="RefSeq" id="WP_156135874.1">
    <property type="nucleotide sequence ID" value="NZ_JRVC01000024.1"/>
</dbReference>
<proteinExistence type="inferred from homology"/>
<feature type="chain" id="PRO_5002141211" evidence="2">
    <location>
        <begin position="28"/>
        <end position="357"/>
    </location>
</feature>
<feature type="signal peptide" evidence="2">
    <location>
        <begin position="1"/>
        <end position="27"/>
    </location>
</feature>
<name>A0A0B9A0Q6_9SPHN</name>
<gene>
    <name evidence="3" type="ORF">NJ75_03940</name>
</gene>
<reference evidence="3 4" key="1">
    <citation type="submission" date="2014-10" db="EMBL/GenBank/DDBJ databases">
        <title>Draft genome sequence of Novosphingobium subterraneum DSM 12447.</title>
        <authorList>
            <person name="Gan H.M."/>
            <person name="Gan H.Y."/>
            <person name="Savka M.A."/>
        </authorList>
    </citation>
    <scope>NUCLEOTIDE SEQUENCE [LARGE SCALE GENOMIC DNA]</scope>
    <source>
        <strain evidence="3 4">DSM 12447</strain>
    </source>
</reference>
<evidence type="ECO:0000256" key="2">
    <source>
        <dbReference type="SAM" id="SignalP"/>
    </source>
</evidence>
<evidence type="ECO:0000256" key="1">
    <source>
        <dbReference type="ARBA" id="ARBA00009580"/>
    </source>
</evidence>
<organism evidence="3 4">
    <name type="scientific">Novosphingobium subterraneum</name>
    <dbReference type="NCBI Taxonomy" id="48936"/>
    <lineage>
        <taxon>Bacteria</taxon>
        <taxon>Pseudomonadati</taxon>
        <taxon>Pseudomonadota</taxon>
        <taxon>Alphaproteobacteria</taxon>
        <taxon>Sphingomonadales</taxon>
        <taxon>Sphingomonadaceae</taxon>
        <taxon>Novosphingobium</taxon>
    </lineage>
</organism>
<accession>A0A0B9A0Q6</accession>
<keyword evidence="4" id="KW-1185">Reference proteome</keyword>
<dbReference type="STRING" id="48936.NJ75_03940"/>
<comment type="similarity">
    <text evidence="1">Belongs to the protein-tyrosine phosphatase family.</text>
</comment>
<protein>
    <submittedName>
        <fullName evidence="3">Protein tyrosine/serine phosphatase</fullName>
    </submittedName>
</protein>
<dbReference type="EMBL" id="JRVC01000024">
    <property type="protein sequence ID" value="KHS42919.1"/>
    <property type="molecule type" value="Genomic_DNA"/>
</dbReference>